<feature type="region of interest" description="Disordered" evidence="1">
    <location>
        <begin position="346"/>
        <end position="372"/>
    </location>
</feature>
<gene>
    <name evidence="2" type="ORF">B1806_09835</name>
</gene>
<keyword evidence="3" id="KW-1185">Reference proteome</keyword>
<evidence type="ECO:0000256" key="1">
    <source>
        <dbReference type="SAM" id="MobiDB-lite"/>
    </source>
</evidence>
<dbReference type="Proteomes" id="UP000307749">
    <property type="component" value="Unassembled WGS sequence"/>
</dbReference>
<name>A0A4S3KNF6_9GAMM</name>
<reference evidence="2 3" key="1">
    <citation type="submission" date="2017-02" db="EMBL/GenBank/DDBJ databases">
        <title>Whole genome sequencing of Metallibacterium scheffleri DSM 24874 (T).</title>
        <authorList>
            <person name="Kumar S."/>
            <person name="Patil P."/>
            <person name="Patil P.B."/>
        </authorList>
    </citation>
    <scope>NUCLEOTIDE SEQUENCE [LARGE SCALE GENOMIC DNA]</scope>
    <source>
        <strain evidence="2 3">DSM 24874</strain>
    </source>
</reference>
<accession>A0A4S3KNF6</accession>
<dbReference type="AlphaFoldDB" id="A0A4S3KNF6"/>
<sequence>MSAIVTLHAVLACELSPQPAPARLLLERDAGDALAAAIAVDLQRLLPGIEHARLLLGTGLLDAAEILRPGFAAHAALAELGLRLPRGHGAVVAIGAHHGRMPAAALAPGTEFAGAPMRYLPLLIEAEAGHAATLGTRLEQVLANEGEASAQCADVLMRGYGLRLQHARYMSLTDLLALTCVQYEHAGFAAHWPLLEAALLTPARREQATSPRGARWQWTGAHVALETPRAFVARTRPDPDARVHAYAAAVFELRQAAALFQAHGLPPGALDDAPGVQFSPAGVIEILRAPDARAASALHACTAPGLGIVALLLGDSDARDIEVLATPLDAAGLPLLQTTLAARSDCAPPRRDAPLAEVDAQGMPWPRAPLRH</sequence>
<comment type="caution">
    <text evidence="2">The sequence shown here is derived from an EMBL/GenBank/DDBJ whole genome shotgun (WGS) entry which is preliminary data.</text>
</comment>
<dbReference type="RefSeq" id="WP_081126062.1">
    <property type="nucleotide sequence ID" value="NZ_LDOS01000001.1"/>
</dbReference>
<evidence type="ECO:0000313" key="3">
    <source>
        <dbReference type="Proteomes" id="UP000307749"/>
    </source>
</evidence>
<proteinExistence type="predicted"/>
<organism evidence="2 3">
    <name type="scientific">Metallibacterium scheffleri</name>
    <dbReference type="NCBI Taxonomy" id="993689"/>
    <lineage>
        <taxon>Bacteria</taxon>
        <taxon>Pseudomonadati</taxon>
        <taxon>Pseudomonadota</taxon>
        <taxon>Gammaproteobacteria</taxon>
        <taxon>Lysobacterales</taxon>
        <taxon>Rhodanobacteraceae</taxon>
        <taxon>Metallibacterium</taxon>
    </lineage>
</organism>
<dbReference type="EMBL" id="MWQO01000034">
    <property type="protein sequence ID" value="THD09948.1"/>
    <property type="molecule type" value="Genomic_DNA"/>
</dbReference>
<dbReference type="OrthoDB" id="6194710at2"/>
<protein>
    <submittedName>
        <fullName evidence="2">Uncharacterized protein</fullName>
    </submittedName>
</protein>
<evidence type="ECO:0000313" key="2">
    <source>
        <dbReference type="EMBL" id="THD09948.1"/>
    </source>
</evidence>